<evidence type="ECO:0000259" key="6">
    <source>
        <dbReference type="Pfam" id="PF07730"/>
    </source>
</evidence>
<feature type="transmembrane region" description="Helical" evidence="5">
    <location>
        <begin position="145"/>
        <end position="173"/>
    </location>
</feature>
<dbReference type="CDD" id="cd16917">
    <property type="entry name" value="HATPase_UhpB-NarQ-NarX-like"/>
    <property type="match status" value="1"/>
</dbReference>
<evidence type="ECO:0000256" key="4">
    <source>
        <dbReference type="SAM" id="MobiDB-lite"/>
    </source>
</evidence>
<dbReference type="Proteomes" id="UP001500618">
    <property type="component" value="Unassembled WGS sequence"/>
</dbReference>
<dbReference type="RefSeq" id="WP_344315491.1">
    <property type="nucleotide sequence ID" value="NZ_BAAANY010000055.1"/>
</dbReference>
<keyword evidence="1" id="KW-0808">Transferase</keyword>
<keyword evidence="2 7" id="KW-0418">Kinase</keyword>
<dbReference type="PANTHER" id="PTHR24421:SF63">
    <property type="entry name" value="SENSOR HISTIDINE KINASE DESK"/>
    <property type="match status" value="1"/>
</dbReference>
<dbReference type="PANTHER" id="PTHR24421">
    <property type="entry name" value="NITRATE/NITRITE SENSOR PROTEIN NARX-RELATED"/>
    <property type="match status" value="1"/>
</dbReference>
<evidence type="ECO:0000313" key="8">
    <source>
        <dbReference type="Proteomes" id="UP001500618"/>
    </source>
</evidence>
<evidence type="ECO:0000256" key="1">
    <source>
        <dbReference type="ARBA" id="ARBA00022679"/>
    </source>
</evidence>
<keyword evidence="8" id="KW-1185">Reference proteome</keyword>
<sequence>MTATTVDKDPGDRDQRPAGPSGCEPASIPVVTGRDRPGWWPVRAKPGGGLGNGRFGWVYGAIWQAYLAIPMFFLWFRPNGPWKWIGIVALTLFAVVYTATFALNRRWRNRKPFIKGERWLSLLVLAGLAALVVPGGEVAGLYTYLYVAVAGVAMLSTIEAVIVAVICIGSASLVGYLNHWDGWEFLALTSLSATFGMWGVGKIIQQSIALRQANEQIRDLAIADERARVARDLHDVLGHSLTVISVKAELASRLAEIDPRRAGAEIADVHQLARDALAEVRTTVAGFREGSLAGELAGARAALTAAGIEPDLPSSADQVTGARRQLFGWALREGVTNVVRHSGARLCRVTLTSKSIEIADDGAGPVTTDGSLAGGHGLVGLGERVAAADAELTIGRSPEGGFLLRVTTS</sequence>
<feature type="transmembrane region" description="Helical" evidence="5">
    <location>
        <begin position="185"/>
        <end position="204"/>
    </location>
</feature>
<feature type="region of interest" description="Disordered" evidence="4">
    <location>
        <begin position="1"/>
        <end position="27"/>
    </location>
</feature>
<dbReference type="Pfam" id="PF07730">
    <property type="entry name" value="HisKA_3"/>
    <property type="match status" value="1"/>
</dbReference>
<dbReference type="Gene3D" id="1.20.5.1930">
    <property type="match status" value="1"/>
</dbReference>
<name>A0ABN2JCQ4_9ACTN</name>
<evidence type="ECO:0000256" key="2">
    <source>
        <dbReference type="ARBA" id="ARBA00022777"/>
    </source>
</evidence>
<dbReference type="InterPro" id="IPR050482">
    <property type="entry name" value="Sensor_HK_TwoCompSys"/>
</dbReference>
<evidence type="ECO:0000256" key="3">
    <source>
        <dbReference type="ARBA" id="ARBA00023012"/>
    </source>
</evidence>
<feature type="compositionally biased region" description="Basic and acidic residues" evidence="4">
    <location>
        <begin position="1"/>
        <end position="16"/>
    </location>
</feature>
<comment type="caution">
    <text evidence="7">The sequence shown here is derived from an EMBL/GenBank/DDBJ whole genome shotgun (WGS) entry which is preliminary data.</text>
</comment>
<feature type="transmembrane region" description="Helical" evidence="5">
    <location>
        <begin position="82"/>
        <end position="104"/>
    </location>
</feature>
<keyword evidence="5" id="KW-0472">Membrane</keyword>
<reference evidence="7 8" key="1">
    <citation type="journal article" date="2019" name="Int. J. Syst. Evol. Microbiol.">
        <title>The Global Catalogue of Microorganisms (GCM) 10K type strain sequencing project: providing services to taxonomists for standard genome sequencing and annotation.</title>
        <authorList>
            <consortium name="The Broad Institute Genomics Platform"/>
            <consortium name="The Broad Institute Genome Sequencing Center for Infectious Disease"/>
            <person name="Wu L."/>
            <person name="Ma J."/>
        </authorList>
    </citation>
    <scope>NUCLEOTIDE SEQUENCE [LARGE SCALE GENOMIC DNA]</scope>
    <source>
        <strain evidence="7 8">JCM 14718</strain>
    </source>
</reference>
<proteinExistence type="predicted"/>
<dbReference type="InterPro" id="IPR011712">
    <property type="entry name" value="Sig_transdc_His_kin_sub3_dim/P"/>
</dbReference>
<keyword evidence="3" id="KW-0902">Two-component regulatory system</keyword>
<feature type="domain" description="Signal transduction histidine kinase subgroup 3 dimerisation and phosphoacceptor" evidence="6">
    <location>
        <begin position="225"/>
        <end position="291"/>
    </location>
</feature>
<evidence type="ECO:0000256" key="5">
    <source>
        <dbReference type="SAM" id="Phobius"/>
    </source>
</evidence>
<keyword evidence="5" id="KW-0812">Transmembrane</keyword>
<evidence type="ECO:0000313" key="7">
    <source>
        <dbReference type="EMBL" id="GAA1722644.1"/>
    </source>
</evidence>
<gene>
    <name evidence="7" type="ORF">GCM10009765_83250</name>
</gene>
<feature type="transmembrane region" description="Helical" evidence="5">
    <location>
        <begin position="55"/>
        <end position="76"/>
    </location>
</feature>
<organism evidence="7 8">
    <name type="scientific">Fodinicola feengrottensis</name>
    <dbReference type="NCBI Taxonomy" id="435914"/>
    <lineage>
        <taxon>Bacteria</taxon>
        <taxon>Bacillati</taxon>
        <taxon>Actinomycetota</taxon>
        <taxon>Actinomycetes</taxon>
        <taxon>Mycobacteriales</taxon>
        <taxon>Fodinicola</taxon>
    </lineage>
</organism>
<dbReference type="InterPro" id="IPR036890">
    <property type="entry name" value="HATPase_C_sf"/>
</dbReference>
<accession>A0ABN2JCQ4</accession>
<keyword evidence="5" id="KW-1133">Transmembrane helix</keyword>
<dbReference type="GO" id="GO:0016301">
    <property type="term" value="F:kinase activity"/>
    <property type="evidence" value="ECO:0007669"/>
    <property type="project" value="UniProtKB-KW"/>
</dbReference>
<dbReference type="EMBL" id="BAAANY010000055">
    <property type="protein sequence ID" value="GAA1722644.1"/>
    <property type="molecule type" value="Genomic_DNA"/>
</dbReference>
<protein>
    <submittedName>
        <fullName evidence="7">Sensor histidine kinase</fullName>
    </submittedName>
</protein>
<dbReference type="Gene3D" id="3.30.565.10">
    <property type="entry name" value="Histidine kinase-like ATPase, C-terminal domain"/>
    <property type="match status" value="1"/>
</dbReference>
<dbReference type="SUPFAM" id="SSF55874">
    <property type="entry name" value="ATPase domain of HSP90 chaperone/DNA topoisomerase II/histidine kinase"/>
    <property type="match status" value="1"/>
</dbReference>